<name>A0A0G3H5G3_9CORY</name>
<keyword evidence="1" id="KW-0812">Transmembrane</keyword>
<keyword evidence="1" id="KW-1133">Transmembrane helix</keyword>
<dbReference type="AlphaFoldDB" id="A0A0G3H5G3"/>
<reference evidence="3" key="2">
    <citation type="submission" date="2015-05" db="EMBL/GenBank/DDBJ databases">
        <title>Complete genome sequence of Corynebacterium testudinoris DSM 44614, recovered from necrotic lesions in the mouth of a tortoise.</title>
        <authorList>
            <person name="Ruckert C."/>
            <person name="Albersmeier A."/>
            <person name="Winkler A."/>
            <person name="Tauch A."/>
        </authorList>
    </citation>
    <scope>NUCLEOTIDE SEQUENCE [LARGE SCALE GENOMIC DNA]</scope>
    <source>
        <strain evidence="3">DSM 44614</strain>
    </source>
</reference>
<protein>
    <submittedName>
        <fullName evidence="2">Uncharacterized protein</fullName>
    </submittedName>
</protein>
<dbReference type="Proteomes" id="UP000035540">
    <property type="component" value="Chromosome"/>
</dbReference>
<evidence type="ECO:0000313" key="3">
    <source>
        <dbReference type="Proteomes" id="UP000035540"/>
    </source>
</evidence>
<sequence length="64" mass="6498">MRALISLVLGAVLLVGGYFWAADLGHSVMTMVAAIVMGIGGALIVAAIAMGLDKLSPTSRKLGK</sequence>
<dbReference type="RefSeq" id="WP_047252424.1">
    <property type="nucleotide sequence ID" value="NZ_CP011545.1"/>
</dbReference>
<reference evidence="2 3" key="1">
    <citation type="journal article" date="2015" name="Genome Announc.">
        <title>Complete Genome Sequence of the Type Strain Corynebacterium testudinoris DSM 44614, Recovered from Necrotic Lesions in the Mouth of a Tortoise.</title>
        <authorList>
            <person name="Ruckert C."/>
            <person name="Kriete M."/>
            <person name="Jaenicke S."/>
            <person name="Winkler A."/>
            <person name="Tauch A."/>
        </authorList>
    </citation>
    <scope>NUCLEOTIDE SEQUENCE [LARGE SCALE GENOMIC DNA]</scope>
    <source>
        <strain evidence="2 3">DSM 44614</strain>
    </source>
</reference>
<dbReference type="STRING" id="136857.CTEST_02700"/>
<accession>A0A0G3H5G3</accession>
<feature type="transmembrane region" description="Helical" evidence="1">
    <location>
        <begin position="31"/>
        <end position="52"/>
    </location>
</feature>
<gene>
    <name evidence="2" type="ORF">CTEST_02700</name>
</gene>
<evidence type="ECO:0000313" key="2">
    <source>
        <dbReference type="EMBL" id="AKK07995.1"/>
    </source>
</evidence>
<keyword evidence="3" id="KW-1185">Reference proteome</keyword>
<proteinExistence type="predicted"/>
<organism evidence="2 3">
    <name type="scientific">Corynebacterium testudinoris</name>
    <dbReference type="NCBI Taxonomy" id="136857"/>
    <lineage>
        <taxon>Bacteria</taxon>
        <taxon>Bacillati</taxon>
        <taxon>Actinomycetota</taxon>
        <taxon>Actinomycetes</taxon>
        <taxon>Mycobacteriales</taxon>
        <taxon>Corynebacteriaceae</taxon>
        <taxon>Corynebacterium</taxon>
    </lineage>
</organism>
<evidence type="ECO:0000256" key="1">
    <source>
        <dbReference type="SAM" id="Phobius"/>
    </source>
</evidence>
<keyword evidence="1" id="KW-0472">Membrane</keyword>
<dbReference type="EMBL" id="CP011545">
    <property type="protein sequence ID" value="AKK07995.1"/>
    <property type="molecule type" value="Genomic_DNA"/>
</dbReference>
<dbReference type="PATRIC" id="fig|136857.5.peg.531"/>
<dbReference type="KEGG" id="cted:CTEST_02700"/>